<evidence type="ECO:0000259" key="2">
    <source>
        <dbReference type="Pfam" id="PF25808"/>
    </source>
</evidence>
<feature type="domain" description="LAA1-like C-terminal TPR repeats" evidence="2">
    <location>
        <begin position="1100"/>
        <end position="1254"/>
    </location>
</feature>
<dbReference type="PANTHER" id="PTHR21663">
    <property type="entry name" value="HYPOTHETICAL HEAT DOMAIN-CONTAINING"/>
    <property type="match status" value="1"/>
</dbReference>
<evidence type="ECO:0000313" key="3">
    <source>
        <dbReference type="EMBL" id="KAK9702730.1"/>
    </source>
</evidence>
<dbReference type="InterPro" id="IPR046837">
    <property type="entry name" value="Laa1/Sip1/HEATR5-like_HEAT"/>
</dbReference>
<dbReference type="Gene3D" id="1.25.10.10">
    <property type="entry name" value="Leucine-rich Repeat Variant"/>
    <property type="match status" value="1"/>
</dbReference>
<gene>
    <name evidence="3" type="ORF">K7432_011091</name>
</gene>
<keyword evidence="4" id="KW-1185">Reference proteome</keyword>
<comment type="caution">
    <text evidence="3">The sequence shown here is derived from an EMBL/GenBank/DDBJ whole genome shotgun (WGS) entry which is preliminary data.</text>
</comment>
<evidence type="ECO:0000256" key="1">
    <source>
        <dbReference type="ARBA" id="ARBA00008304"/>
    </source>
</evidence>
<dbReference type="PANTHER" id="PTHR21663:SF0">
    <property type="entry name" value="HEAT REPEAT-CONTAINING PROTEIN 5B"/>
    <property type="match status" value="1"/>
</dbReference>
<organism evidence="3 4">
    <name type="scientific">Basidiobolus ranarum</name>
    <dbReference type="NCBI Taxonomy" id="34480"/>
    <lineage>
        <taxon>Eukaryota</taxon>
        <taxon>Fungi</taxon>
        <taxon>Fungi incertae sedis</taxon>
        <taxon>Zoopagomycota</taxon>
        <taxon>Entomophthoromycotina</taxon>
        <taxon>Basidiobolomycetes</taxon>
        <taxon>Basidiobolales</taxon>
        <taxon>Basidiobolaceae</taxon>
        <taxon>Basidiobolus</taxon>
    </lineage>
</organism>
<dbReference type="SUPFAM" id="SSF48371">
    <property type="entry name" value="ARM repeat"/>
    <property type="match status" value="2"/>
</dbReference>
<accession>A0ABR2VUE8</accession>
<dbReference type="InterPro" id="IPR057981">
    <property type="entry name" value="TPR_LAA1-like_C"/>
</dbReference>
<dbReference type="Pfam" id="PF25468">
    <property type="entry name" value="HEAT_HEATR5A"/>
    <property type="match status" value="1"/>
</dbReference>
<name>A0ABR2VUE8_9FUNG</name>
<dbReference type="InterPro" id="IPR040108">
    <property type="entry name" value="Laa1/Sip1/HEATR5"/>
</dbReference>
<dbReference type="Pfam" id="PF20210">
    <property type="entry name" value="Laa1_Sip1_HTR5"/>
    <property type="match status" value="1"/>
</dbReference>
<proteinExistence type="inferred from homology"/>
<dbReference type="InterPro" id="IPR011989">
    <property type="entry name" value="ARM-like"/>
</dbReference>
<dbReference type="InterPro" id="IPR016024">
    <property type="entry name" value="ARM-type_fold"/>
</dbReference>
<sequence length="1265" mass="140222">GQFDITKGWRANVLDFREIDQEFIQPMVGAPEYDPSKLYITYYNSTLAQSCSRFPKPMPSIIGATDAAIDLITMIFPYLSSSVQEFTLEQLWKSLKNLKLEKNPNRKVAVQVNIIVALLRCMENLEKLTSKRTDGITIPTAQGRTIALTKEILQSFLSNSDPYIRCASGQTLGFLAQIVGNPFITSEIQYLVDVIVNDRDPNVRSGCVIALSCIYNRVGGIAANVHLKMVVGILHSLSNDSHPAVHSWALKALSLTINSAGSMFAPYVNGTIGVVAKVFMSEGHEHGYHPHINLPFGMAQEVVYQTLGHLLYALVGTLGPELQSTTKVREICLCLIEELKNNDEPLVVVEYIKCVHHLLMFAPKSVDISSLVPFLQKQLYSLNFCLKSAAVTCLYQLVQRNVKDVLKNSKPGLREQLFFLLDDGLDMEDAKRVIKSHLSQTVSEEPLEWLDICKRILSKSSSDSNMAETKGADMEEYGDDSAAFTAASVPATSSGPEPAEDFLKLPSRWRAQLFALDCLREIVNSLASSDENAHFEMIHAKENFPLNTGYLVFRLSELIKISFVAATSSIIEIRLGGLSLLRDIIKHFATSSDPDFEEAMILEQYQAQITSALTPAFSSKSAPEVLASAIQVCGDFIAGHIVREISTLGRMVKLLTTTLEESSKEAFNNESPDGKILVNITTLKVWAELFVLSQTEEYLLEIIEPRLEVLCELWLTFIQDYAKVRLGSTGVTSSNGLGVGVLTSGLESIYGSSVIEIILPYYEKAWIPIMNAVSVLIDSDNPCMHNLLRESTTNEKIYETPSRFFFILLGLCVEALAEPVKTHRYSKGLNSILVLVRALRSILSPLVAGRQCLEQSLYMEIMSVLEKLMIRESTMVQVVIADVCKTLAIEYSTDYLFAGMSTVSEDNYSDLFMTTKAYRCTKILMLGLSRNIPELSSEPSTPALPTNSQGTLLVLAALDALSNIIMISPDPIGLDLLATFLHASTNALRSLKLSKEEVTKFMLIHKNILIAIESGRISQNRETLSRTISQALNTIMSSIDVERLDSQNLNEIQIDTINNMMMFVVLFLTTCPTYCDVGLSQRLTDIFIAYLFAPHIQITRSALQYAKAFLYQNNKPSSASKQISSSVLQNFIPEIIKFLYQAKSNNSRLSNDAISHESVKDAAGFLVAFGASTKHEKRSTIFTLVICTLVSLLDGVDELLDPSKLHQIIIAKMVTLATECSQDFKTVLNSLEPDMRAKLEHAIRQSIQTSNEASHTDSSQEKAPL</sequence>
<protein>
    <recommendedName>
        <fullName evidence="2">LAA1-like C-terminal TPR repeats domain-containing protein</fullName>
    </recommendedName>
</protein>
<comment type="similarity">
    <text evidence="1">Belongs to the HEATR5 family.</text>
</comment>
<dbReference type="Proteomes" id="UP001479436">
    <property type="component" value="Unassembled WGS sequence"/>
</dbReference>
<dbReference type="Pfam" id="PF25808">
    <property type="entry name" value="TPR_LAA1_C"/>
    <property type="match status" value="1"/>
</dbReference>
<reference evidence="3 4" key="1">
    <citation type="submission" date="2023-04" db="EMBL/GenBank/DDBJ databases">
        <title>Genome of Basidiobolus ranarum AG-B5.</title>
        <authorList>
            <person name="Stajich J.E."/>
            <person name="Carter-House D."/>
            <person name="Gryganskyi A."/>
        </authorList>
    </citation>
    <scope>NUCLEOTIDE SEQUENCE [LARGE SCALE GENOMIC DNA]</scope>
    <source>
        <strain evidence="3 4">AG-B5</strain>
    </source>
</reference>
<evidence type="ECO:0000313" key="4">
    <source>
        <dbReference type="Proteomes" id="UP001479436"/>
    </source>
</evidence>
<dbReference type="EMBL" id="JASJQH010007699">
    <property type="protein sequence ID" value="KAK9702730.1"/>
    <property type="molecule type" value="Genomic_DNA"/>
</dbReference>
<feature type="non-terminal residue" evidence="3">
    <location>
        <position position="1"/>
    </location>
</feature>